<evidence type="ECO:0000313" key="1">
    <source>
        <dbReference type="EMBL" id="TDZ26724.1"/>
    </source>
</evidence>
<keyword evidence="2" id="KW-1185">Reference proteome</keyword>
<organism evidence="1 2">
    <name type="scientific">Colletotrichum orbiculare (strain 104-T / ATCC 96160 / CBS 514.97 / LARS 414 / MAFF 240422)</name>
    <name type="common">Cucumber anthracnose fungus</name>
    <name type="synonym">Colletotrichum lagenarium</name>
    <dbReference type="NCBI Taxonomy" id="1213857"/>
    <lineage>
        <taxon>Eukaryota</taxon>
        <taxon>Fungi</taxon>
        <taxon>Dikarya</taxon>
        <taxon>Ascomycota</taxon>
        <taxon>Pezizomycotina</taxon>
        <taxon>Sordariomycetes</taxon>
        <taxon>Hypocreomycetidae</taxon>
        <taxon>Glomerellales</taxon>
        <taxon>Glomerellaceae</taxon>
        <taxon>Colletotrichum</taxon>
        <taxon>Colletotrichum orbiculare species complex</taxon>
    </lineage>
</organism>
<reference evidence="2" key="2">
    <citation type="journal article" date="2019" name="Mol. Plant Microbe Interact.">
        <title>Genome sequence resources for four phytopathogenic fungi from the Colletotrichum orbiculare species complex.</title>
        <authorList>
            <person name="Gan P."/>
            <person name="Tsushima A."/>
            <person name="Narusaka M."/>
            <person name="Narusaka Y."/>
            <person name="Takano Y."/>
            <person name="Kubo Y."/>
            <person name="Shirasu K."/>
        </authorList>
    </citation>
    <scope>GENOME REANNOTATION</scope>
    <source>
        <strain evidence="2">104-T / ATCC 96160 / CBS 514.97 / LARS 414 / MAFF 240422</strain>
    </source>
</reference>
<dbReference type="AlphaFoldDB" id="A0A484G9V3"/>
<reference evidence="2" key="1">
    <citation type="journal article" date="2013" name="New Phytol.">
        <title>Comparative genomic and transcriptomic analyses reveal the hemibiotrophic stage shift of Colletotrichum fungi.</title>
        <authorList>
            <person name="Gan P."/>
            <person name="Ikeda K."/>
            <person name="Irieda H."/>
            <person name="Narusaka M."/>
            <person name="O'Connell R.J."/>
            <person name="Narusaka Y."/>
            <person name="Takano Y."/>
            <person name="Kubo Y."/>
            <person name="Shirasu K."/>
        </authorList>
    </citation>
    <scope>NUCLEOTIDE SEQUENCE [LARGE SCALE GENOMIC DNA]</scope>
    <source>
        <strain evidence="2">104-T / ATCC 96160 / CBS 514.97 / LARS 414 / MAFF 240422</strain>
    </source>
</reference>
<proteinExistence type="predicted"/>
<accession>A0A484G9V3</accession>
<dbReference type="Proteomes" id="UP000014480">
    <property type="component" value="Unassembled WGS sequence"/>
</dbReference>
<sequence length="84" mass="9478">MVDSHPSIVQLLVVARYDRFSSSPYPVGSRTHIRRWKAAINSHNQTHHTLCRPQSPTLLPSFPESRTGSWHISVMCCASLLHSV</sequence>
<gene>
    <name evidence="1" type="ORF">Cob_v000936</name>
</gene>
<dbReference type="EMBL" id="AMCV02000001">
    <property type="protein sequence ID" value="TDZ26724.1"/>
    <property type="molecule type" value="Genomic_DNA"/>
</dbReference>
<evidence type="ECO:0000313" key="2">
    <source>
        <dbReference type="Proteomes" id="UP000014480"/>
    </source>
</evidence>
<comment type="caution">
    <text evidence="1">The sequence shown here is derived from an EMBL/GenBank/DDBJ whole genome shotgun (WGS) entry which is preliminary data.</text>
</comment>
<protein>
    <submittedName>
        <fullName evidence="1">Uncharacterized protein</fullName>
    </submittedName>
</protein>
<name>A0A484G9V3_COLOR</name>